<dbReference type="RefSeq" id="XP_064664175.1">
    <property type="nucleotide sequence ID" value="XM_064797941.1"/>
</dbReference>
<dbReference type="InterPro" id="IPR001810">
    <property type="entry name" value="F-box_dom"/>
</dbReference>
<dbReference type="SUPFAM" id="SSF81383">
    <property type="entry name" value="F-box domain"/>
    <property type="match status" value="1"/>
</dbReference>
<dbReference type="Pfam" id="PF00646">
    <property type="entry name" value="F-box"/>
    <property type="match status" value="1"/>
</dbReference>
<dbReference type="PROSITE" id="PS50181">
    <property type="entry name" value="FBOX"/>
    <property type="match status" value="1"/>
</dbReference>
<reference evidence="2 3" key="1">
    <citation type="submission" date="2023-08" db="EMBL/GenBank/DDBJ databases">
        <title>Black Yeasts Isolated from many extreme environments.</title>
        <authorList>
            <person name="Coleine C."/>
            <person name="Stajich J.E."/>
            <person name="Selbmann L."/>
        </authorList>
    </citation>
    <scope>NUCLEOTIDE SEQUENCE [LARGE SCALE GENOMIC DNA]</scope>
    <source>
        <strain evidence="2 3">CCFEE 5935</strain>
    </source>
</reference>
<evidence type="ECO:0000259" key="1">
    <source>
        <dbReference type="PROSITE" id="PS50181"/>
    </source>
</evidence>
<dbReference type="Proteomes" id="UP001337655">
    <property type="component" value="Unassembled WGS sequence"/>
</dbReference>
<keyword evidence="3" id="KW-1185">Reference proteome</keyword>
<feature type="domain" description="F-box" evidence="1">
    <location>
        <begin position="12"/>
        <end position="57"/>
    </location>
</feature>
<gene>
    <name evidence="2" type="ORF">LTR77_000676</name>
</gene>
<comment type="caution">
    <text evidence="2">The sequence shown here is derived from an EMBL/GenBank/DDBJ whole genome shotgun (WGS) entry which is preliminary data.</text>
</comment>
<evidence type="ECO:0000313" key="3">
    <source>
        <dbReference type="Proteomes" id="UP001337655"/>
    </source>
</evidence>
<dbReference type="AlphaFoldDB" id="A0AAV9PRK9"/>
<dbReference type="CDD" id="cd09917">
    <property type="entry name" value="F-box_SF"/>
    <property type="match status" value="1"/>
</dbReference>
<sequence>MALHSLPMITGGSPLLHLPNDLLDHIVSYLTRPDLLTLRLVSQAIHFRTSDRTFRTCYSIVRGAFWMPYSLYNLRAILRHKKLSTWVDCVGIHVDRLLLAEDDQVQHCDKGCSNDAVLREEYNAFVTDMQHQAGDGGAIAAYLDEIFTLYAEKCAQRSDIPSIHIVDQEHDLTIARQIDGVEDNAALPLRLLEKKYGKLVTYHDKLDCSAEIALILSRIDAAGLSPGYLQIGSNTFGVPIKMFRPPSVFNGDSRVFASINELHLNVQGTPPVEADAAMRDKDVEHAADFWRAVGARIRRLVWASQLNDLDSDKAGDALYSSDLVLERLHRDAATVFPNLLYLYFRLLIFSDSERLL</sequence>
<dbReference type="GeneID" id="89922026"/>
<evidence type="ECO:0000313" key="2">
    <source>
        <dbReference type="EMBL" id="KAK5175537.1"/>
    </source>
</evidence>
<organism evidence="2 3">
    <name type="scientific">Saxophila tyrrhenica</name>
    <dbReference type="NCBI Taxonomy" id="1690608"/>
    <lineage>
        <taxon>Eukaryota</taxon>
        <taxon>Fungi</taxon>
        <taxon>Dikarya</taxon>
        <taxon>Ascomycota</taxon>
        <taxon>Pezizomycotina</taxon>
        <taxon>Dothideomycetes</taxon>
        <taxon>Dothideomycetidae</taxon>
        <taxon>Mycosphaerellales</taxon>
        <taxon>Extremaceae</taxon>
        <taxon>Saxophila</taxon>
    </lineage>
</organism>
<name>A0AAV9PRK9_9PEZI</name>
<dbReference type="InterPro" id="IPR036047">
    <property type="entry name" value="F-box-like_dom_sf"/>
</dbReference>
<protein>
    <recommendedName>
        <fullName evidence="1">F-box domain-containing protein</fullName>
    </recommendedName>
</protein>
<dbReference type="EMBL" id="JAVRRT010000001">
    <property type="protein sequence ID" value="KAK5175537.1"/>
    <property type="molecule type" value="Genomic_DNA"/>
</dbReference>
<accession>A0AAV9PRK9</accession>
<proteinExistence type="predicted"/>